<gene>
    <name evidence="3" type="ORF">MENT_LOCUS16524</name>
</gene>
<accession>A0A6V7URT5</accession>
<sequence length="282" mass="31098">MGNYEQSSTFPPPQLTTYKQPPQLPEQPPIQPPPISEPEIPPLPPTDDYLTSLQPEETTTKGRKKKKIITKGIHLGGKGNGGLNVQGNKLASAAIPAAKTNFENSFPMDLYGDDELVLADYDEELDTKTFTSTIKTTLKTTTKPLETTTSKKLFAVVPPEKATTSSLDDKDDILTNDYSELSFKKVHASPHSSDKLYSKLGTENSKCSSETLRTIMHENIVVSPTISKQLIFSAGRLTFGASIDVICSRNRFSYTVISSKIFCETSRGPVTCFAFYSLEIYR</sequence>
<evidence type="ECO:0000313" key="3">
    <source>
        <dbReference type="EMBL" id="CAD2164351.1"/>
    </source>
</evidence>
<name>A0A6V7URT5_MELEN</name>
<feature type="compositionally biased region" description="Polar residues" evidence="1">
    <location>
        <begin position="1"/>
        <end position="19"/>
    </location>
</feature>
<feature type="domain" description="Ground-like" evidence="2">
    <location>
        <begin position="205"/>
        <end position="275"/>
    </location>
</feature>
<evidence type="ECO:0000259" key="2">
    <source>
        <dbReference type="Pfam" id="PF04155"/>
    </source>
</evidence>
<protein>
    <recommendedName>
        <fullName evidence="2">Ground-like domain-containing protein</fullName>
    </recommendedName>
</protein>
<organism evidence="3 4">
    <name type="scientific">Meloidogyne enterolobii</name>
    <name type="common">Root-knot nematode worm</name>
    <name type="synonym">Meloidogyne mayaguensis</name>
    <dbReference type="NCBI Taxonomy" id="390850"/>
    <lineage>
        <taxon>Eukaryota</taxon>
        <taxon>Metazoa</taxon>
        <taxon>Ecdysozoa</taxon>
        <taxon>Nematoda</taxon>
        <taxon>Chromadorea</taxon>
        <taxon>Rhabditida</taxon>
        <taxon>Tylenchina</taxon>
        <taxon>Tylenchomorpha</taxon>
        <taxon>Tylenchoidea</taxon>
        <taxon>Meloidogynidae</taxon>
        <taxon>Meloidogyninae</taxon>
        <taxon>Meloidogyne</taxon>
    </lineage>
</organism>
<dbReference type="Pfam" id="PF04155">
    <property type="entry name" value="Ground-like"/>
    <property type="match status" value="1"/>
</dbReference>
<comment type="caution">
    <text evidence="3">The sequence shown here is derived from an EMBL/GenBank/DDBJ whole genome shotgun (WGS) entry which is preliminary data.</text>
</comment>
<feature type="region of interest" description="Disordered" evidence="1">
    <location>
        <begin position="1"/>
        <end position="67"/>
    </location>
</feature>
<proteinExistence type="predicted"/>
<evidence type="ECO:0000313" key="4">
    <source>
        <dbReference type="Proteomes" id="UP000580250"/>
    </source>
</evidence>
<reference evidence="3 4" key="1">
    <citation type="submission" date="2020-08" db="EMBL/GenBank/DDBJ databases">
        <authorList>
            <person name="Koutsovoulos G."/>
            <person name="Danchin GJ E."/>
        </authorList>
    </citation>
    <scope>NUCLEOTIDE SEQUENCE [LARGE SCALE GENOMIC DNA]</scope>
</reference>
<dbReference type="InterPro" id="IPR007284">
    <property type="entry name" value="Ground-like_dom"/>
</dbReference>
<feature type="compositionally biased region" description="Pro residues" evidence="1">
    <location>
        <begin position="22"/>
        <end position="45"/>
    </location>
</feature>
<dbReference type="OrthoDB" id="5825670at2759"/>
<dbReference type="AlphaFoldDB" id="A0A6V7URT5"/>
<dbReference type="EMBL" id="CAJEWN010000103">
    <property type="protein sequence ID" value="CAD2164351.1"/>
    <property type="molecule type" value="Genomic_DNA"/>
</dbReference>
<dbReference type="Proteomes" id="UP000580250">
    <property type="component" value="Unassembled WGS sequence"/>
</dbReference>
<evidence type="ECO:0000256" key="1">
    <source>
        <dbReference type="SAM" id="MobiDB-lite"/>
    </source>
</evidence>